<keyword evidence="9 10" id="KW-0472">Membrane</keyword>
<evidence type="ECO:0000256" key="11">
    <source>
        <dbReference type="RuleBase" id="RU000488"/>
    </source>
</evidence>
<dbReference type="GO" id="GO:0005743">
    <property type="term" value="C:mitochondrial inner membrane"/>
    <property type="evidence" value="ECO:0007669"/>
    <property type="project" value="UniProtKB-SubCell"/>
</dbReference>
<evidence type="ECO:0000256" key="7">
    <source>
        <dbReference type="ARBA" id="ARBA00022989"/>
    </source>
</evidence>
<dbReference type="GO" id="GO:0051724">
    <property type="term" value="F:NAD transmembrane transporter activity"/>
    <property type="evidence" value="ECO:0007669"/>
    <property type="project" value="TreeGrafter"/>
</dbReference>
<evidence type="ECO:0000256" key="10">
    <source>
        <dbReference type="PROSITE-ProRule" id="PRU00282"/>
    </source>
</evidence>
<evidence type="ECO:0000256" key="8">
    <source>
        <dbReference type="ARBA" id="ARBA00023128"/>
    </source>
</evidence>
<keyword evidence="3 11" id="KW-0813">Transport</keyword>
<evidence type="ECO:0000256" key="3">
    <source>
        <dbReference type="ARBA" id="ARBA00022448"/>
    </source>
</evidence>
<keyword evidence="4 10" id="KW-0812">Transmembrane</keyword>
<evidence type="ECO:0000256" key="1">
    <source>
        <dbReference type="ARBA" id="ARBA00004448"/>
    </source>
</evidence>
<evidence type="ECO:0000256" key="5">
    <source>
        <dbReference type="ARBA" id="ARBA00022737"/>
    </source>
</evidence>
<feature type="repeat" description="Solcar" evidence="10">
    <location>
        <begin position="138"/>
        <end position="223"/>
    </location>
</feature>
<keyword evidence="7" id="KW-1133">Transmembrane helix</keyword>
<feature type="repeat" description="Solcar" evidence="10">
    <location>
        <begin position="232"/>
        <end position="318"/>
    </location>
</feature>
<comment type="subcellular location">
    <subcellularLocation>
        <location evidence="1">Mitochondrion inner membrane</location>
        <topology evidence="1">Multi-pass membrane protein</topology>
    </subcellularLocation>
</comment>
<evidence type="ECO:0000256" key="6">
    <source>
        <dbReference type="ARBA" id="ARBA00022792"/>
    </source>
</evidence>
<sequence>MKSQEDQYGPISSYGPNTSHGITHFSEQRSGTVGGNDSKDHANRMALSGTDSVHHEFVCGWGAAFINICVTFPINKVMFRQQLTGDRVLKAISGLQKEGLRNVYRGLPPPLMQKTFSMSLMFGTYYQLEAILHQRYPQHWVVTKTTAATTAGLVEAVLTPFERVQVLMQDKNYQSRFQNTLHAFRDLRQYGLKEYYRGLSTIIFRNCSSNILFFIARDLMMENLPKPDSNYQRVGQDFLCGACLGAFLSTVYYPLNVVKVRLQCKLGGKFLKFSETFRVILQERKSVKKLFRGVHINYTRSFISWGIINAAYEILMNQLFGKSSRLAEKKPGA</sequence>
<evidence type="ECO:0000256" key="2">
    <source>
        <dbReference type="ARBA" id="ARBA00006375"/>
    </source>
</evidence>
<comment type="caution">
    <text evidence="13">The sequence shown here is derived from an EMBL/GenBank/DDBJ whole genome shotgun (WGS) entry which is preliminary data.</text>
</comment>
<protein>
    <recommendedName>
        <fullName evidence="15">Solute carrier family 25 member 51</fullName>
    </recommendedName>
</protein>
<gene>
    <name evidence="13" type="ORF">FSP39_016052</name>
</gene>
<keyword evidence="8" id="KW-0496">Mitochondrion</keyword>
<feature type="region of interest" description="Disordered" evidence="12">
    <location>
        <begin position="1"/>
        <end position="43"/>
    </location>
</feature>
<dbReference type="InterPro" id="IPR052465">
    <property type="entry name" value="Mito_NAD+_Carrier"/>
</dbReference>
<dbReference type="PANTHER" id="PTHR46131">
    <property type="entry name" value="SD08549P"/>
    <property type="match status" value="1"/>
</dbReference>
<dbReference type="Pfam" id="PF00153">
    <property type="entry name" value="Mito_carr"/>
    <property type="match status" value="3"/>
</dbReference>
<dbReference type="AlphaFoldDB" id="A0AA88XPM4"/>
<comment type="similarity">
    <text evidence="2 11">Belongs to the mitochondrial carrier (TC 2.A.29) family.</text>
</comment>
<dbReference type="EMBL" id="VSWD01000011">
    <property type="protein sequence ID" value="KAK3088194.1"/>
    <property type="molecule type" value="Genomic_DNA"/>
</dbReference>
<dbReference type="PANTHER" id="PTHR46131:SF1">
    <property type="entry name" value="SD08549P"/>
    <property type="match status" value="1"/>
</dbReference>
<dbReference type="Proteomes" id="UP001186944">
    <property type="component" value="Unassembled WGS sequence"/>
</dbReference>
<reference evidence="13" key="1">
    <citation type="submission" date="2019-08" db="EMBL/GenBank/DDBJ databases">
        <title>The improved chromosome-level genome for the pearl oyster Pinctada fucata martensii using PacBio sequencing and Hi-C.</title>
        <authorList>
            <person name="Zheng Z."/>
        </authorList>
    </citation>
    <scope>NUCLEOTIDE SEQUENCE</scope>
    <source>
        <strain evidence="13">ZZ-2019</strain>
        <tissue evidence="13">Adductor muscle</tissue>
    </source>
</reference>
<proteinExistence type="inferred from homology"/>
<dbReference type="Gene3D" id="1.50.40.10">
    <property type="entry name" value="Mitochondrial carrier domain"/>
    <property type="match status" value="1"/>
</dbReference>
<evidence type="ECO:0000256" key="12">
    <source>
        <dbReference type="SAM" id="MobiDB-lite"/>
    </source>
</evidence>
<evidence type="ECO:0000256" key="9">
    <source>
        <dbReference type="ARBA" id="ARBA00023136"/>
    </source>
</evidence>
<feature type="repeat" description="Solcar" evidence="10">
    <location>
        <begin position="51"/>
        <end position="131"/>
    </location>
</feature>
<evidence type="ECO:0008006" key="15">
    <source>
        <dbReference type="Google" id="ProtNLM"/>
    </source>
</evidence>
<evidence type="ECO:0000313" key="13">
    <source>
        <dbReference type="EMBL" id="KAK3088194.1"/>
    </source>
</evidence>
<evidence type="ECO:0000313" key="14">
    <source>
        <dbReference type="Proteomes" id="UP001186944"/>
    </source>
</evidence>
<dbReference type="InterPro" id="IPR018108">
    <property type="entry name" value="MCP_transmembrane"/>
</dbReference>
<accession>A0AA88XPM4</accession>
<keyword evidence="6" id="KW-0999">Mitochondrion inner membrane</keyword>
<dbReference type="InterPro" id="IPR023395">
    <property type="entry name" value="MCP_dom_sf"/>
</dbReference>
<organism evidence="13 14">
    <name type="scientific">Pinctada imbricata</name>
    <name type="common">Atlantic pearl-oyster</name>
    <name type="synonym">Pinctada martensii</name>
    <dbReference type="NCBI Taxonomy" id="66713"/>
    <lineage>
        <taxon>Eukaryota</taxon>
        <taxon>Metazoa</taxon>
        <taxon>Spiralia</taxon>
        <taxon>Lophotrochozoa</taxon>
        <taxon>Mollusca</taxon>
        <taxon>Bivalvia</taxon>
        <taxon>Autobranchia</taxon>
        <taxon>Pteriomorphia</taxon>
        <taxon>Pterioida</taxon>
        <taxon>Pterioidea</taxon>
        <taxon>Pteriidae</taxon>
        <taxon>Pinctada</taxon>
    </lineage>
</organism>
<keyword evidence="5" id="KW-0677">Repeat</keyword>
<keyword evidence="14" id="KW-1185">Reference proteome</keyword>
<evidence type="ECO:0000256" key="4">
    <source>
        <dbReference type="ARBA" id="ARBA00022692"/>
    </source>
</evidence>
<dbReference type="SUPFAM" id="SSF103506">
    <property type="entry name" value="Mitochondrial carrier"/>
    <property type="match status" value="1"/>
</dbReference>
<name>A0AA88XPM4_PINIB</name>
<dbReference type="PROSITE" id="PS50920">
    <property type="entry name" value="SOLCAR"/>
    <property type="match status" value="3"/>
</dbReference>